<evidence type="ECO:0000313" key="3">
    <source>
        <dbReference type="Proteomes" id="UP000199820"/>
    </source>
</evidence>
<reference evidence="3 4" key="1">
    <citation type="submission" date="2016-10" db="EMBL/GenBank/DDBJ databases">
        <authorList>
            <person name="de Groot N.N."/>
        </authorList>
    </citation>
    <scope>NUCLEOTIDE SEQUENCE [LARGE SCALE GENOMIC DNA]</scope>
    <source>
        <strain evidence="2 4">F</strain>
        <strain evidence="1 3">KH1P1</strain>
    </source>
</reference>
<dbReference type="Proteomes" id="UP000199820">
    <property type="component" value="Unassembled WGS sequence"/>
</dbReference>
<dbReference type="AlphaFoldDB" id="A0A1I6IJL7"/>
<dbReference type="EMBL" id="FOZC01000002">
    <property type="protein sequence ID" value="SFR66906.1"/>
    <property type="molecule type" value="Genomic_DNA"/>
</dbReference>
<accession>A0A1I6IJL7</accession>
<sequence length="77" mass="8872">MGMNPADMFKAAGLFRRFQNNHPKVVQFIQLQQGRGVPEGTVIEMTIQRPGEEMQVTNMRVLADDIEILNEIRQMKQ</sequence>
<evidence type="ECO:0000313" key="2">
    <source>
        <dbReference type="EMBL" id="SFR66906.1"/>
    </source>
</evidence>
<dbReference type="EMBL" id="FOIL01000004">
    <property type="protein sequence ID" value="SET07214.1"/>
    <property type="molecule type" value="Genomic_DNA"/>
</dbReference>
<organism evidence="2 4">
    <name type="scientific">[Clostridium] aminophilum</name>
    <dbReference type="NCBI Taxonomy" id="1526"/>
    <lineage>
        <taxon>Bacteria</taxon>
        <taxon>Bacillati</taxon>
        <taxon>Bacillota</taxon>
        <taxon>Clostridia</taxon>
        <taxon>Lachnospirales</taxon>
        <taxon>Lachnospiraceae</taxon>
    </lineage>
</organism>
<dbReference type="STRING" id="1526.SAMN02910262_00443"/>
<keyword evidence="3" id="KW-1185">Reference proteome</keyword>
<evidence type="ECO:0000313" key="1">
    <source>
        <dbReference type="EMBL" id="SET07214.1"/>
    </source>
</evidence>
<proteinExistence type="predicted"/>
<dbReference type="RefSeq" id="WP_081843968.1">
    <property type="nucleotide sequence ID" value="NZ_FOIL01000004.1"/>
</dbReference>
<name>A0A1I6IJL7_9FIRM</name>
<dbReference type="Proteomes" id="UP000214760">
    <property type="component" value="Unassembled WGS sequence"/>
</dbReference>
<protein>
    <submittedName>
        <fullName evidence="2">Uncharacterized protein</fullName>
    </submittedName>
</protein>
<evidence type="ECO:0000313" key="4">
    <source>
        <dbReference type="Proteomes" id="UP000214760"/>
    </source>
</evidence>
<gene>
    <name evidence="2" type="ORF">SAMN02910262_00443</name>
    <name evidence="1" type="ORF">SAMN04487771_100479</name>
</gene>